<dbReference type="Gene3D" id="3.30.450.40">
    <property type="match status" value="1"/>
</dbReference>
<dbReference type="InterPro" id="IPR000700">
    <property type="entry name" value="PAS-assoc_C"/>
</dbReference>
<keyword evidence="12" id="KW-0418">Kinase</keyword>
<dbReference type="InterPro" id="IPR001610">
    <property type="entry name" value="PAC"/>
</dbReference>
<dbReference type="Pfam" id="PF08447">
    <property type="entry name" value="PAS_3"/>
    <property type="match status" value="1"/>
</dbReference>
<evidence type="ECO:0000256" key="14">
    <source>
        <dbReference type="ARBA" id="ARBA00023012"/>
    </source>
</evidence>
<dbReference type="GO" id="GO:0000155">
    <property type="term" value="F:phosphorelay sensor kinase activity"/>
    <property type="evidence" value="ECO:0007669"/>
    <property type="project" value="InterPro"/>
</dbReference>
<dbReference type="SUPFAM" id="SSF55781">
    <property type="entry name" value="GAF domain-like"/>
    <property type="match status" value="1"/>
</dbReference>
<dbReference type="AlphaFoldDB" id="A0A8J6XNS7"/>
<dbReference type="CDD" id="cd00082">
    <property type="entry name" value="HisKA"/>
    <property type="match status" value="1"/>
</dbReference>
<dbReference type="InterPro" id="IPR003661">
    <property type="entry name" value="HisK_dim/P_dom"/>
</dbReference>
<keyword evidence="5" id="KW-1003">Cell membrane</keyword>
<keyword evidence="11" id="KW-0547">Nucleotide-binding</keyword>
<dbReference type="Pfam" id="PF00512">
    <property type="entry name" value="HisKA"/>
    <property type="match status" value="1"/>
</dbReference>
<accession>A0A8J6XNS7</accession>
<evidence type="ECO:0000256" key="11">
    <source>
        <dbReference type="ARBA" id="ARBA00022741"/>
    </source>
</evidence>
<dbReference type="InterPro" id="IPR029016">
    <property type="entry name" value="GAF-like_dom_sf"/>
</dbReference>
<evidence type="ECO:0000256" key="8">
    <source>
        <dbReference type="ARBA" id="ARBA00022679"/>
    </source>
</evidence>
<feature type="coiled-coil region" evidence="18">
    <location>
        <begin position="412"/>
        <end position="449"/>
    </location>
</feature>
<feature type="coiled-coil region" evidence="18">
    <location>
        <begin position="119"/>
        <end position="149"/>
    </location>
</feature>
<dbReference type="Pfam" id="PF00072">
    <property type="entry name" value="Response_reg"/>
    <property type="match status" value="1"/>
</dbReference>
<evidence type="ECO:0000256" key="10">
    <source>
        <dbReference type="ARBA" id="ARBA00022737"/>
    </source>
</evidence>
<evidence type="ECO:0000256" key="15">
    <source>
        <dbReference type="ARBA" id="ARBA00023136"/>
    </source>
</evidence>
<sequence>MADLILVVDDDDLTRMQLRTLLEQAGYQVASASNGEQALAVYTRLKPDLVLLDVIMPIMDGISCCAQLRSLPDRTNIPILMITGIYDHVYVEQAFAVGATDYISKPIQWQVLIKRVHRLLEAHHAMAELKQQTEQAQKQETQLRMALAAARMDTWDWDILNNQVTWSSNLKDQLFLEDYSLESFMRCVYPKDREFVKRSVMKTIQTGAEYDIEFRVVWRDGTVGWQACKGFIFRDKNGTPVRMTGVNMDITKRKQAEEELEVHAMRSKLFADITLKIRTSLQIDEVLQTSVAEVQKLLQADRVLIFRLFSDGSGQVVKEAVVPDIPAIIGKNICDPCFQETYIEKYRLGRISGVSNIYQAGIEPCYLKFLQQFSVQAYLVVPILLKNKLWGLLIAYQCTSPREWKSWETELLRQLADQMGIAVAQAQLLEQETRQREELTRSNEELQQFAFIASHDLQEPLRKIKTFGDRLKVSCGDALNEQARDYLERMQNAAKRMQALIEDLLTLSRVTTRAQPFTWVSLKQVTQEVLCDLEVLIQQTKGCVKVNELPIIQADPLQMRQLMQNLVGNALKFHRKQEPPMVKISSKSMKGDDGAELCQIIVEDNGIGFDEKYLDRIFNVFQRLHSRTEYDGTGIGLAICRKIVERHHGNITASSTPEKGARFMITLPINADP</sequence>
<reference evidence="23" key="1">
    <citation type="submission" date="2020-09" db="EMBL/GenBank/DDBJ databases">
        <title>Iningainema tapete sp. nov. (Scytonemataceae, Cyanobacteria) from greenhouses in central Florida (USA) produces two types of nodularin with biosynthetic potential for microcystin-LR and anabaenopeptins.</title>
        <authorList>
            <person name="Berthold D.E."/>
            <person name="Lefler F.W."/>
            <person name="Huang I.-S."/>
            <person name="Abdulla H."/>
            <person name="Zimba P.V."/>
            <person name="Laughinghouse H.D. IV."/>
        </authorList>
    </citation>
    <scope>NUCLEOTIDE SEQUENCE</scope>
    <source>
        <strain evidence="23">BLCCT55</strain>
    </source>
</reference>
<dbReference type="FunFam" id="2.10.70.100:FF:000001">
    <property type="entry name" value="Sensory transduction histidine kinase"/>
    <property type="match status" value="1"/>
</dbReference>
<dbReference type="Pfam" id="PF01590">
    <property type="entry name" value="GAF"/>
    <property type="match status" value="1"/>
</dbReference>
<keyword evidence="24" id="KW-1185">Reference proteome</keyword>
<comment type="catalytic activity">
    <reaction evidence="1">
        <text>ATP + protein L-histidine = ADP + protein N-phospho-L-histidine.</text>
        <dbReference type="EC" id="2.7.13.3"/>
    </reaction>
</comment>
<comment type="subcellular location">
    <subcellularLocation>
        <location evidence="2">Cell inner membrane</location>
        <topology evidence="2">Multi-pass membrane protein</topology>
    </subcellularLocation>
</comment>
<dbReference type="SMART" id="SM00388">
    <property type="entry name" value="HisKA"/>
    <property type="match status" value="1"/>
</dbReference>
<name>A0A8J6XNS7_9CYAN</name>
<dbReference type="EC" id="2.7.13.3" evidence="4"/>
<dbReference type="PANTHER" id="PTHR43304:SF1">
    <property type="entry name" value="PAC DOMAIN-CONTAINING PROTEIN"/>
    <property type="match status" value="1"/>
</dbReference>
<evidence type="ECO:0000256" key="7">
    <source>
        <dbReference type="ARBA" id="ARBA00022553"/>
    </source>
</evidence>
<comment type="caution">
    <text evidence="23">The sequence shown here is derived from an EMBL/GenBank/DDBJ whole genome shotgun (WGS) entry which is preliminary data.</text>
</comment>
<dbReference type="SUPFAM" id="SSF55874">
    <property type="entry name" value="ATPase domain of HSP90 chaperone/DNA topoisomerase II/histidine kinase"/>
    <property type="match status" value="1"/>
</dbReference>
<evidence type="ECO:0000256" key="9">
    <source>
        <dbReference type="ARBA" id="ARBA00022692"/>
    </source>
</evidence>
<dbReference type="InterPro" id="IPR036097">
    <property type="entry name" value="HisK_dim/P_sf"/>
</dbReference>
<evidence type="ECO:0000256" key="2">
    <source>
        <dbReference type="ARBA" id="ARBA00004429"/>
    </source>
</evidence>
<keyword evidence="6" id="KW-0997">Cell inner membrane</keyword>
<keyword evidence="18" id="KW-0175">Coiled coil</keyword>
<dbReference type="InterPro" id="IPR005467">
    <property type="entry name" value="His_kinase_dom"/>
</dbReference>
<dbReference type="Gene3D" id="3.40.50.2300">
    <property type="match status" value="1"/>
</dbReference>
<dbReference type="Gene3D" id="1.10.287.130">
    <property type="match status" value="1"/>
</dbReference>
<dbReference type="InterPro" id="IPR003018">
    <property type="entry name" value="GAF"/>
</dbReference>
<comment type="similarity">
    <text evidence="3">In the N-terminal section; belongs to the phytochrome family.</text>
</comment>
<dbReference type="PRINTS" id="PR00344">
    <property type="entry name" value="BCTRLSENSOR"/>
</dbReference>
<dbReference type="FunFam" id="3.30.565.10:FF:000006">
    <property type="entry name" value="Sensor histidine kinase WalK"/>
    <property type="match status" value="1"/>
</dbReference>
<dbReference type="Pfam" id="PF02518">
    <property type="entry name" value="HATPase_c"/>
    <property type="match status" value="1"/>
</dbReference>
<feature type="domain" description="Histidine kinase" evidence="20">
    <location>
        <begin position="452"/>
        <end position="671"/>
    </location>
</feature>
<keyword evidence="10" id="KW-0677">Repeat</keyword>
<evidence type="ECO:0000259" key="21">
    <source>
        <dbReference type="PROSITE" id="PS50110"/>
    </source>
</evidence>
<dbReference type="SMART" id="SM00086">
    <property type="entry name" value="PAC"/>
    <property type="match status" value="1"/>
</dbReference>
<dbReference type="CDD" id="cd00130">
    <property type="entry name" value="PAS"/>
    <property type="match status" value="1"/>
</dbReference>
<evidence type="ECO:0000256" key="3">
    <source>
        <dbReference type="ARBA" id="ARBA00006402"/>
    </source>
</evidence>
<evidence type="ECO:0000256" key="18">
    <source>
        <dbReference type="SAM" id="Coils"/>
    </source>
</evidence>
<dbReference type="InterPro" id="IPR004358">
    <property type="entry name" value="Sig_transdc_His_kin-like_C"/>
</dbReference>
<dbReference type="InterPro" id="IPR016132">
    <property type="entry name" value="Phyto_chromo_attachment"/>
</dbReference>
<gene>
    <name evidence="23" type="ORF">ICL16_21035</name>
</gene>
<dbReference type="InterPro" id="IPR052162">
    <property type="entry name" value="Sensor_kinase/Photoreceptor"/>
</dbReference>
<dbReference type="PANTHER" id="PTHR43304">
    <property type="entry name" value="PHYTOCHROME-LIKE PROTEIN CPH1"/>
    <property type="match status" value="1"/>
</dbReference>
<dbReference type="SMART" id="SM00065">
    <property type="entry name" value="GAF"/>
    <property type="match status" value="1"/>
</dbReference>
<evidence type="ECO:0000256" key="6">
    <source>
        <dbReference type="ARBA" id="ARBA00022519"/>
    </source>
</evidence>
<keyword evidence="9" id="KW-0812">Transmembrane</keyword>
<dbReference type="InterPro" id="IPR036890">
    <property type="entry name" value="HATPase_C_sf"/>
</dbReference>
<evidence type="ECO:0000256" key="1">
    <source>
        <dbReference type="ARBA" id="ARBA00000085"/>
    </source>
</evidence>
<comment type="function">
    <text evidence="16">Photoreceptor which exists in two forms that are reversibly interconvertible by light: the R form that absorbs maximally in the red region of the spectrum and the FR form that absorbs maximally in the far-red region.</text>
</comment>
<evidence type="ECO:0000256" key="12">
    <source>
        <dbReference type="ARBA" id="ARBA00022777"/>
    </source>
</evidence>
<keyword evidence="8" id="KW-0808">Transferase</keyword>
<dbReference type="SUPFAM" id="SSF55785">
    <property type="entry name" value="PYP-like sensor domain (PAS domain)"/>
    <property type="match status" value="1"/>
</dbReference>
<dbReference type="EMBL" id="JACXAE010000071">
    <property type="protein sequence ID" value="MBD2774486.1"/>
    <property type="molecule type" value="Genomic_DNA"/>
</dbReference>
<dbReference type="Gene3D" id="3.30.565.10">
    <property type="entry name" value="Histidine kinase-like ATPase, C-terminal domain"/>
    <property type="match status" value="1"/>
</dbReference>
<dbReference type="Proteomes" id="UP000629098">
    <property type="component" value="Unassembled WGS sequence"/>
</dbReference>
<dbReference type="InterPro" id="IPR035965">
    <property type="entry name" value="PAS-like_dom_sf"/>
</dbReference>
<evidence type="ECO:0000256" key="5">
    <source>
        <dbReference type="ARBA" id="ARBA00022475"/>
    </source>
</evidence>
<feature type="modified residue" description="4-aspartylphosphate" evidence="17">
    <location>
        <position position="53"/>
    </location>
</feature>
<evidence type="ECO:0000259" key="22">
    <source>
        <dbReference type="PROSITE" id="PS50113"/>
    </source>
</evidence>
<dbReference type="InterPro" id="IPR013655">
    <property type="entry name" value="PAS_fold_3"/>
</dbReference>
<evidence type="ECO:0000313" key="23">
    <source>
        <dbReference type="EMBL" id="MBD2774486.1"/>
    </source>
</evidence>
<dbReference type="GO" id="GO:0000166">
    <property type="term" value="F:nucleotide binding"/>
    <property type="evidence" value="ECO:0007669"/>
    <property type="project" value="UniProtKB-KW"/>
</dbReference>
<dbReference type="GO" id="GO:0005886">
    <property type="term" value="C:plasma membrane"/>
    <property type="evidence" value="ECO:0007669"/>
    <property type="project" value="UniProtKB-SubCell"/>
</dbReference>
<feature type="domain" description="Phytochrome chromophore attachment site" evidence="19">
    <location>
        <begin position="282"/>
        <end position="418"/>
    </location>
</feature>
<dbReference type="Gene3D" id="2.10.70.100">
    <property type="match status" value="1"/>
</dbReference>
<protein>
    <recommendedName>
        <fullName evidence="4">histidine kinase</fullName>
        <ecNumber evidence="4">2.7.13.3</ecNumber>
    </recommendedName>
</protein>
<organism evidence="23 24">
    <name type="scientific">Iningainema tapete BLCC-T55</name>
    <dbReference type="NCBI Taxonomy" id="2748662"/>
    <lineage>
        <taxon>Bacteria</taxon>
        <taxon>Bacillati</taxon>
        <taxon>Cyanobacteriota</taxon>
        <taxon>Cyanophyceae</taxon>
        <taxon>Nostocales</taxon>
        <taxon>Scytonemataceae</taxon>
        <taxon>Iningainema tapete</taxon>
    </lineage>
</organism>
<evidence type="ECO:0000256" key="4">
    <source>
        <dbReference type="ARBA" id="ARBA00012438"/>
    </source>
</evidence>
<feature type="domain" description="PAC" evidence="22">
    <location>
        <begin position="210"/>
        <end position="262"/>
    </location>
</feature>
<dbReference type="RefSeq" id="WP_190831589.1">
    <property type="nucleotide sequence ID" value="NZ_CAWPPI010000071.1"/>
</dbReference>
<keyword evidence="13" id="KW-1133">Transmembrane helix</keyword>
<keyword evidence="7 17" id="KW-0597">Phosphoprotein</keyword>
<keyword evidence="15" id="KW-0472">Membrane</keyword>
<feature type="domain" description="Response regulatory" evidence="21">
    <location>
        <begin position="4"/>
        <end position="120"/>
    </location>
</feature>
<dbReference type="Gene3D" id="3.30.450.20">
    <property type="entry name" value="PAS domain"/>
    <property type="match status" value="1"/>
</dbReference>
<feature type="coiled-coil region" evidence="18">
    <location>
        <begin position="476"/>
        <end position="507"/>
    </location>
</feature>
<dbReference type="PROSITE" id="PS50113">
    <property type="entry name" value="PAC"/>
    <property type="match status" value="1"/>
</dbReference>
<dbReference type="InterPro" id="IPR001789">
    <property type="entry name" value="Sig_transdc_resp-reg_receiver"/>
</dbReference>
<dbReference type="InterPro" id="IPR011006">
    <property type="entry name" value="CheY-like_superfamily"/>
</dbReference>
<evidence type="ECO:0000256" key="17">
    <source>
        <dbReference type="PROSITE-ProRule" id="PRU00169"/>
    </source>
</evidence>
<evidence type="ECO:0000313" key="24">
    <source>
        <dbReference type="Proteomes" id="UP000629098"/>
    </source>
</evidence>
<dbReference type="SMART" id="SM00448">
    <property type="entry name" value="REC"/>
    <property type="match status" value="1"/>
</dbReference>
<keyword evidence="14" id="KW-0902">Two-component regulatory system</keyword>
<dbReference type="InterPro" id="IPR000014">
    <property type="entry name" value="PAS"/>
</dbReference>
<dbReference type="SUPFAM" id="SSF52172">
    <property type="entry name" value="CheY-like"/>
    <property type="match status" value="1"/>
</dbReference>
<proteinExistence type="inferred from homology"/>
<evidence type="ECO:0000259" key="20">
    <source>
        <dbReference type="PROSITE" id="PS50109"/>
    </source>
</evidence>
<dbReference type="PROSITE" id="PS50110">
    <property type="entry name" value="RESPONSE_REGULATORY"/>
    <property type="match status" value="1"/>
</dbReference>
<dbReference type="PROSITE" id="PS50046">
    <property type="entry name" value="PHYTOCHROME_2"/>
    <property type="match status" value="1"/>
</dbReference>
<dbReference type="PROSITE" id="PS50109">
    <property type="entry name" value="HIS_KIN"/>
    <property type="match status" value="1"/>
</dbReference>
<dbReference type="SUPFAM" id="SSF47384">
    <property type="entry name" value="Homodimeric domain of signal transducing histidine kinase"/>
    <property type="match status" value="1"/>
</dbReference>
<dbReference type="NCBIfam" id="TIGR00229">
    <property type="entry name" value="sensory_box"/>
    <property type="match status" value="1"/>
</dbReference>
<evidence type="ECO:0000259" key="19">
    <source>
        <dbReference type="PROSITE" id="PS50046"/>
    </source>
</evidence>
<evidence type="ECO:0000256" key="16">
    <source>
        <dbReference type="ARBA" id="ARBA00055745"/>
    </source>
</evidence>
<dbReference type="SMART" id="SM00387">
    <property type="entry name" value="HATPase_c"/>
    <property type="match status" value="1"/>
</dbReference>
<evidence type="ECO:0000256" key="13">
    <source>
        <dbReference type="ARBA" id="ARBA00022989"/>
    </source>
</evidence>
<dbReference type="InterPro" id="IPR003594">
    <property type="entry name" value="HATPase_dom"/>
</dbReference>